<protein>
    <submittedName>
        <fullName evidence="1">Uncharacterized protein</fullName>
    </submittedName>
</protein>
<gene>
    <name evidence="1" type="ORF">M427DRAFT_52248</name>
</gene>
<dbReference type="AlphaFoldDB" id="A0A139AVA5"/>
<keyword evidence="2" id="KW-1185">Reference proteome</keyword>
<reference evidence="1 2" key="1">
    <citation type="journal article" date="2015" name="Genome Biol. Evol.">
        <title>Phylogenomic analyses indicate that early fungi evolved digesting cell walls of algal ancestors of land plants.</title>
        <authorList>
            <person name="Chang Y."/>
            <person name="Wang S."/>
            <person name="Sekimoto S."/>
            <person name="Aerts A.L."/>
            <person name="Choi C."/>
            <person name="Clum A."/>
            <person name="LaButti K.M."/>
            <person name="Lindquist E.A."/>
            <person name="Yee Ngan C."/>
            <person name="Ohm R.A."/>
            <person name="Salamov A.A."/>
            <person name="Grigoriev I.V."/>
            <person name="Spatafora J.W."/>
            <person name="Berbee M.L."/>
        </authorList>
    </citation>
    <scope>NUCLEOTIDE SEQUENCE [LARGE SCALE GENOMIC DNA]</scope>
    <source>
        <strain evidence="1 2">JEL478</strain>
    </source>
</reference>
<accession>A0A139AVA5</accession>
<dbReference type="EMBL" id="KQ965735">
    <property type="protein sequence ID" value="KXS20662.1"/>
    <property type="molecule type" value="Genomic_DNA"/>
</dbReference>
<organism evidence="1 2">
    <name type="scientific">Gonapodya prolifera (strain JEL478)</name>
    <name type="common">Monoblepharis prolifera</name>
    <dbReference type="NCBI Taxonomy" id="1344416"/>
    <lineage>
        <taxon>Eukaryota</taxon>
        <taxon>Fungi</taxon>
        <taxon>Fungi incertae sedis</taxon>
        <taxon>Chytridiomycota</taxon>
        <taxon>Chytridiomycota incertae sedis</taxon>
        <taxon>Monoblepharidomycetes</taxon>
        <taxon>Monoblepharidales</taxon>
        <taxon>Gonapodyaceae</taxon>
        <taxon>Gonapodya</taxon>
    </lineage>
</organism>
<sequence>MDRTAGVGSLWKLERCFVSCQMSVPLFLHFTLGALRRSGAPGVVQEGPAPYFDVIELMVLSPKPFKLQA</sequence>
<dbReference type="Proteomes" id="UP000070544">
    <property type="component" value="Unassembled WGS sequence"/>
</dbReference>
<proteinExistence type="predicted"/>
<evidence type="ECO:0000313" key="1">
    <source>
        <dbReference type="EMBL" id="KXS20662.1"/>
    </source>
</evidence>
<evidence type="ECO:0000313" key="2">
    <source>
        <dbReference type="Proteomes" id="UP000070544"/>
    </source>
</evidence>
<name>A0A139AVA5_GONPJ</name>